<dbReference type="Proteomes" id="UP000295757">
    <property type="component" value="Unassembled WGS sequence"/>
</dbReference>
<organism evidence="2 3">
    <name type="scientific">Mycoplasmopsis mustelae</name>
    <dbReference type="NCBI Taxonomy" id="171289"/>
    <lineage>
        <taxon>Bacteria</taxon>
        <taxon>Bacillati</taxon>
        <taxon>Mycoplasmatota</taxon>
        <taxon>Mycoplasmoidales</taxon>
        <taxon>Metamycoplasmataceae</taxon>
        <taxon>Mycoplasmopsis</taxon>
    </lineage>
</organism>
<keyword evidence="3" id="KW-1185">Reference proteome</keyword>
<dbReference type="RefSeq" id="WP_134111308.1">
    <property type="nucleotide sequence ID" value="NZ_SOCN01000006.1"/>
</dbReference>
<dbReference type="OrthoDB" id="9801841at2"/>
<dbReference type="AlphaFoldDB" id="A0A4R7UBV7"/>
<sequence>MFKYFFKSEIGNVREKNEDSIAIFEKENCIFAILCDGMGGHKFGEIASNTVVNLMGQNFINNFIPTSTLRIKQFIQNSVVEAKNELKKLAKHNFKMTDMGTTLVGCLIIPKQQKIFVFNVGDSRCYFFLRSNKLIKITSDQNLAQKWDATGFDYLNTENEKYARFLTSAIGPNLETTIDITEIKKTMFDMTKKIILTSDGVHEFVSHIDLEAIISQNKDLKKTVNKIIKKALLQESNDNISVALIEVNNEK</sequence>
<dbReference type="SMART" id="SM00332">
    <property type="entry name" value="PP2Cc"/>
    <property type="match status" value="1"/>
</dbReference>
<dbReference type="PROSITE" id="PS51746">
    <property type="entry name" value="PPM_2"/>
    <property type="match status" value="1"/>
</dbReference>
<evidence type="ECO:0000313" key="2">
    <source>
        <dbReference type="EMBL" id="TDV22697.1"/>
    </source>
</evidence>
<proteinExistence type="predicted"/>
<gene>
    <name evidence="2" type="ORF">BCF59_0733</name>
</gene>
<protein>
    <submittedName>
        <fullName evidence="2">Protein phosphatase</fullName>
    </submittedName>
</protein>
<evidence type="ECO:0000313" key="3">
    <source>
        <dbReference type="Proteomes" id="UP000295757"/>
    </source>
</evidence>
<dbReference type="EMBL" id="SOCN01000006">
    <property type="protein sequence ID" value="TDV22697.1"/>
    <property type="molecule type" value="Genomic_DNA"/>
</dbReference>
<dbReference type="InterPro" id="IPR015655">
    <property type="entry name" value="PP2C"/>
</dbReference>
<comment type="caution">
    <text evidence="2">The sequence shown here is derived from an EMBL/GenBank/DDBJ whole genome shotgun (WGS) entry which is preliminary data.</text>
</comment>
<reference evidence="2 3" key="1">
    <citation type="submission" date="2019-03" db="EMBL/GenBank/DDBJ databases">
        <title>Genomic Encyclopedia of Archaeal and Bacterial Type Strains, Phase II (KMG-II): from individual species to whole genera.</title>
        <authorList>
            <person name="Goeker M."/>
        </authorList>
    </citation>
    <scope>NUCLEOTIDE SEQUENCE [LARGE SCALE GENOMIC DNA]</scope>
    <source>
        <strain evidence="2 3">ATCC 35214</strain>
    </source>
</reference>
<dbReference type="SUPFAM" id="SSF81606">
    <property type="entry name" value="PP2C-like"/>
    <property type="match status" value="1"/>
</dbReference>
<dbReference type="InterPro" id="IPR036457">
    <property type="entry name" value="PPM-type-like_dom_sf"/>
</dbReference>
<dbReference type="Pfam" id="PF13672">
    <property type="entry name" value="PP2C_2"/>
    <property type="match status" value="1"/>
</dbReference>
<evidence type="ECO:0000259" key="1">
    <source>
        <dbReference type="PROSITE" id="PS51746"/>
    </source>
</evidence>
<dbReference type="InterPro" id="IPR001932">
    <property type="entry name" value="PPM-type_phosphatase-like_dom"/>
</dbReference>
<dbReference type="PANTHER" id="PTHR13832">
    <property type="entry name" value="PROTEIN PHOSPHATASE 2C"/>
    <property type="match status" value="1"/>
</dbReference>
<dbReference type="PANTHER" id="PTHR13832:SF860">
    <property type="entry name" value="PROTEIN PHOSPHATASE PHPP"/>
    <property type="match status" value="1"/>
</dbReference>
<dbReference type="CDD" id="cd00143">
    <property type="entry name" value="PP2Cc"/>
    <property type="match status" value="1"/>
</dbReference>
<name>A0A4R7UBV7_9BACT</name>
<accession>A0A4R7UBV7</accession>
<feature type="domain" description="PPM-type phosphatase" evidence="1">
    <location>
        <begin position="3"/>
        <end position="247"/>
    </location>
</feature>
<dbReference type="GO" id="GO:0004722">
    <property type="term" value="F:protein serine/threonine phosphatase activity"/>
    <property type="evidence" value="ECO:0007669"/>
    <property type="project" value="InterPro"/>
</dbReference>
<dbReference type="SMART" id="SM00331">
    <property type="entry name" value="PP2C_SIG"/>
    <property type="match status" value="1"/>
</dbReference>
<dbReference type="Gene3D" id="3.60.40.10">
    <property type="entry name" value="PPM-type phosphatase domain"/>
    <property type="match status" value="1"/>
</dbReference>